<gene>
    <name evidence="3" type="ORF">Athai_34130</name>
</gene>
<evidence type="ECO:0000256" key="1">
    <source>
        <dbReference type="ARBA" id="ARBA00007689"/>
    </source>
</evidence>
<sequence length="136" mass="14782">MSDPTMAPAMAWTEAVEYSANQGLLAKQLYVVLSEPTNGFGPVLANLEQHLRYQAKLEKDGVMFGAGPFAGADERNWEGSGMFIYRAGSLAQAREFAAADPMHACGARSYTVRTWLLNEGTVSLRMSFSGGRARLD</sequence>
<dbReference type="InterPro" id="IPR005545">
    <property type="entry name" value="YCII"/>
</dbReference>
<dbReference type="Gene3D" id="3.30.70.1060">
    <property type="entry name" value="Dimeric alpha+beta barrel"/>
    <property type="match status" value="1"/>
</dbReference>
<evidence type="ECO:0000259" key="2">
    <source>
        <dbReference type="Pfam" id="PF03795"/>
    </source>
</evidence>
<dbReference type="RefSeq" id="WP_203962361.1">
    <property type="nucleotide sequence ID" value="NZ_AP023355.1"/>
</dbReference>
<proteinExistence type="inferred from homology"/>
<keyword evidence="4" id="KW-1185">Reference proteome</keyword>
<organism evidence="3 4">
    <name type="scientific">Actinocatenispora thailandica</name>
    <dbReference type="NCBI Taxonomy" id="227318"/>
    <lineage>
        <taxon>Bacteria</taxon>
        <taxon>Bacillati</taxon>
        <taxon>Actinomycetota</taxon>
        <taxon>Actinomycetes</taxon>
        <taxon>Micromonosporales</taxon>
        <taxon>Micromonosporaceae</taxon>
        <taxon>Actinocatenispora</taxon>
    </lineage>
</organism>
<evidence type="ECO:0000313" key="4">
    <source>
        <dbReference type="Proteomes" id="UP000611640"/>
    </source>
</evidence>
<dbReference type="KEGG" id="atl:Athai_34130"/>
<evidence type="ECO:0000313" key="3">
    <source>
        <dbReference type="EMBL" id="BCJ35910.1"/>
    </source>
</evidence>
<dbReference type="AlphaFoldDB" id="A0A7R7DQA3"/>
<accession>A0A7R7DQA3</accession>
<dbReference type="Pfam" id="PF03795">
    <property type="entry name" value="YCII"/>
    <property type="match status" value="1"/>
</dbReference>
<protein>
    <recommendedName>
        <fullName evidence="2">YCII-related domain-containing protein</fullName>
    </recommendedName>
</protein>
<reference evidence="3 4" key="1">
    <citation type="submission" date="2020-08" db="EMBL/GenBank/DDBJ databases">
        <title>Whole genome shotgun sequence of Actinocatenispora thailandica NBRC 105041.</title>
        <authorList>
            <person name="Komaki H."/>
            <person name="Tamura T."/>
        </authorList>
    </citation>
    <scope>NUCLEOTIDE SEQUENCE [LARGE SCALE GENOMIC DNA]</scope>
    <source>
        <strain evidence="3 4">NBRC 105041</strain>
    </source>
</reference>
<dbReference type="SUPFAM" id="SSF54909">
    <property type="entry name" value="Dimeric alpha+beta barrel"/>
    <property type="match status" value="1"/>
</dbReference>
<comment type="similarity">
    <text evidence="1">Belongs to the YciI family.</text>
</comment>
<dbReference type="Proteomes" id="UP000611640">
    <property type="component" value="Chromosome"/>
</dbReference>
<dbReference type="EMBL" id="AP023355">
    <property type="protein sequence ID" value="BCJ35910.1"/>
    <property type="molecule type" value="Genomic_DNA"/>
</dbReference>
<feature type="domain" description="YCII-related" evidence="2">
    <location>
        <begin position="30"/>
        <end position="115"/>
    </location>
</feature>
<name>A0A7R7DQA3_9ACTN</name>
<dbReference type="InterPro" id="IPR011008">
    <property type="entry name" value="Dimeric_a/b-barrel"/>
</dbReference>